<dbReference type="NCBIfam" id="TIGR02289">
    <property type="entry name" value="M3_not_pepF"/>
    <property type="match status" value="1"/>
</dbReference>
<evidence type="ECO:0000313" key="2">
    <source>
        <dbReference type="EMBL" id="AKL94775.1"/>
    </source>
</evidence>
<sequence length="565" mass="66604">MLTFKDYQYKRPDMEKLQKEFESLLNEFDSASSFSIQDCIMKEINVLRSQFETMEALVHIRHTIDTTNEYYEKENDFIDEVKPIYEGLINKYYQSLTTSKYKNQLEDKWGQQLFRIAEIQLKTFSDEVIQDLQQENKLTSQYTKLRASAKIMFEGEERNLSQMIPFMESKDRAVRKLAQEAVSDFFVEKEEEFDEIYDGLVKVRTNIAKKLGYENFVALGYARLTRSDYDAKMVANYRKQVLADLVPVATKLKERQAKRLQLDTLKYYDESLEFLTGNAFPKGDPDWIIQQGKRMYRELSPQTDEFFTYMLEKELLDLVAKKGKAGGGYCTYLSKYKSPFIFSNFNGTSGDVDVLTHEAGHAFQVYSSRNYEVPEYIWPTLEACEIHSMSMEFFAWPWMDLFFKEDVTKYKFSHLSGALLFIPYGVLVDEFQHWVYENPEATPAARKATWREIEKKYLPHRDYEENDFLHRGGFWFRQGHIFGNPFYYIDYTLAQVCAFQFWVKAQENKEKVWEDYLNLCKAGGSKSFLELVELASLRNPFEDDCIKSIIPAITKWLDSIEDINL</sequence>
<dbReference type="Pfam" id="PF01432">
    <property type="entry name" value="Peptidase_M3"/>
    <property type="match status" value="1"/>
</dbReference>
<name>A0A0D8IET6_9CLOT</name>
<gene>
    <name evidence="2" type="ORF">CACET_c13100</name>
</gene>
<evidence type="ECO:0000256" key="1">
    <source>
        <dbReference type="RuleBase" id="RU003435"/>
    </source>
</evidence>
<dbReference type="EMBL" id="CP009687">
    <property type="protein sequence ID" value="AKL94775.1"/>
    <property type="molecule type" value="Genomic_DNA"/>
</dbReference>
<dbReference type="RefSeq" id="WP_044823566.1">
    <property type="nucleotide sequence ID" value="NZ_CP009687.1"/>
</dbReference>
<dbReference type="CDD" id="cd09606">
    <property type="entry name" value="M3B_PepF"/>
    <property type="match status" value="1"/>
</dbReference>
<keyword evidence="1 2" id="KW-0378">Hydrolase</keyword>
<accession>A0A0D8IET6</accession>
<dbReference type="Proteomes" id="UP000035704">
    <property type="component" value="Chromosome"/>
</dbReference>
<dbReference type="GO" id="GO:0004222">
    <property type="term" value="F:metalloendopeptidase activity"/>
    <property type="evidence" value="ECO:0007669"/>
    <property type="project" value="InterPro"/>
</dbReference>
<comment type="similarity">
    <text evidence="1">Belongs to the peptidase M3 family.</text>
</comment>
<comment type="cofactor">
    <cofactor evidence="1">
        <name>Zn(2+)</name>
        <dbReference type="ChEBI" id="CHEBI:29105"/>
    </cofactor>
    <text evidence="1">Binds 1 zinc ion.</text>
</comment>
<dbReference type="Gene3D" id="1.10.1370.30">
    <property type="match status" value="1"/>
</dbReference>
<dbReference type="GO" id="GO:0006518">
    <property type="term" value="P:peptide metabolic process"/>
    <property type="evidence" value="ECO:0007669"/>
    <property type="project" value="TreeGrafter"/>
</dbReference>
<keyword evidence="1" id="KW-0645">Protease</keyword>
<dbReference type="GO" id="GO:0046872">
    <property type="term" value="F:metal ion binding"/>
    <property type="evidence" value="ECO:0007669"/>
    <property type="project" value="UniProtKB-UniRule"/>
</dbReference>
<dbReference type="InterPro" id="IPR001567">
    <property type="entry name" value="Pept_M3A_M3B_dom"/>
</dbReference>
<evidence type="ECO:0000313" key="3">
    <source>
        <dbReference type="Proteomes" id="UP000035704"/>
    </source>
</evidence>
<organism evidence="2 3">
    <name type="scientific">Clostridium aceticum</name>
    <dbReference type="NCBI Taxonomy" id="84022"/>
    <lineage>
        <taxon>Bacteria</taxon>
        <taxon>Bacillati</taxon>
        <taxon>Bacillota</taxon>
        <taxon>Clostridia</taxon>
        <taxon>Eubacteriales</taxon>
        <taxon>Clostridiaceae</taxon>
        <taxon>Clostridium</taxon>
    </lineage>
</organism>
<proteinExistence type="inferred from homology"/>
<dbReference type="KEGG" id="cace:CACET_c13100"/>
<dbReference type="PATRIC" id="fig|84022.5.peg.2768"/>
<dbReference type="PANTHER" id="PTHR11804">
    <property type="entry name" value="PROTEASE M3 THIMET OLIGOPEPTIDASE-RELATED"/>
    <property type="match status" value="1"/>
</dbReference>
<protein>
    <submittedName>
        <fullName evidence="2">Oligoendopeptidase F</fullName>
        <ecNumber evidence="2">3.4.24.-</ecNumber>
    </submittedName>
</protein>
<dbReference type="PANTHER" id="PTHR11804:SF28">
    <property type="entry name" value="OLIGOENDOPEPTIDASE F"/>
    <property type="match status" value="1"/>
</dbReference>
<dbReference type="InterPro" id="IPR011976">
    <property type="entry name" value="Pept_M3B_oligopep-rel"/>
</dbReference>
<keyword evidence="1" id="KW-0482">Metalloprotease</keyword>
<dbReference type="EC" id="3.4.24.-" evidence="2"/>
<dbReference type="GO" id="GO:0006508">
    <property type="term" value="P:proteolysis"/>
    <property type="evidence" value="ECO:0007669"/>
    <property type="project" value="UniProtKB-KW"/>
</dbReference>
<dbReference type="MEROPS" id="M03.010"/>
<keyword evidence="1" id="KW-0862">Zinc</keyword>
<dbReference type="OrthoDB" id="9762795at2"/>
<reference evidence="2 3" key="1">
    <citation type="submission" date="2014-10" db="EMBL/GenBank/DDBJ databases">
        <title>Genome sequence of Clostridium aceticum DSM 1496.</title>
        <authorList>
            <person name="Poehlein A."/>
            <person name="Schiel-Bengelsdorf B."/>
            <person name="Gottschalk G."/>
            <person name="Duerre P."/>
            <person name="Daniel R."/>
        </authorList>
    </citation>
    <scope>NUCLEOTIDE SEQUENCE [LARGE SCALE GENOMIC DNA]</scope>
    <source>
        <strain evidence="2 3">DSM 1496</strain>
    </source>
</reference>
<dbReference type="AlphaFoldDB" id="A0A0D8IET6"/>
<keyword evidence="1" id="KW-0479">Metal-binding</keyword>
<dbReference type="SUPFAM" id="SSF55486">
    <property type="entry name" value="Metalloproteases ('zincins'), catalytic domain"/>
    <property type="match status" value="1"/>
</dbReference>
<keyword evidence="3" id="KW-1185">Reference proteome</keyword>
<dbReference type="InterPro" id="IPR045090">
    <property type="entry name" value="Pept_M3A_M3B"/>
</dbReference>
<dbReference type="STRING" id="84022.CACET_c13100"/>